<dbReference type="OMA" id="RDYNRIN"/>
<dbReference type="GO" id="GO:0048471">
    <property type="term" value="C:perinuclear region of cytoplasm"/>
    <property type="evidence" value="ECO:0007669"/>
    <property type="project" value="UniProtKB-ARBA"/>
</dbReference>
<evidence type="ECO:0000256" key="9">
    <source>
        <dbReference type="SAM" id="Coils"/>
    </source>
</evidence>
<dbReference type="InterPro" id="IPR021832">
    <property type="entry name" value="ANKRD13"/>
</dbReference>
<dbReference type="PANTHER" id="PTHR12447:SF4">
    <property type="entry name" value="ANKYRIN REPEAT DOMAIN-CONTAINING PROTEIN 13A"/>
    <property type="match status" value="1"/>
</dbReference>
<proteinExistence type="predicted"/>
<evidence type="ECO:0000256" key="4">
    <source>
        <dbReference type="ARBA" id="ARBA00022737"/>
    </source>
</evidence>
<dbReference type="Pfam" id="PF11904">
    <property type="entry name" value="ANKRD13_C"/>
    <property type="match status" value="1"/>
</dbReference>
<dbReference type="InterPro" id="IPR055285">
    <property type="entry name" value="ANKRD13_C"/>
</dbReference>
<reference evidence="11 12" key="1">
    <citation type="journal article" date="2018" name="Nat. Ecol. Evol.">
        <title>Shark genomes provide insights into elasmobranch evolution and the origin of vertebrates.</title>
        <authorList>
            <person name="Hara Y"/>
            <person name="Yamaguchi K"/>
            <person name="Onimaru K"/>
            <person name="Kadota M"/>
            <person name="Koyanagi M"/>
            <person name="Keeley SD"/>
            <person name="Tatsumi K"/>
            <person name="Tanaka K"/>
            <person name="Motone F"/>
            <person name="Kageyama Y"/>
            <person name="Nozu R"/>
            <person name="Adachi N"/>
            <person name="Nishimura O"/>
            <person name="Nakagawa R"/>
            <person name="Tanegashima C"/>
            <person name="Kiyatake I"/>
            <person name="Matsumoto R"/>
            <person name="Murakumo K"/>
            <person name="Nishida K"/>
            <person name="Terakita A"/>
            <person name="Kuratani S"/>
            <person name="Sato K"/>
            <person name="Hyodo S Kuraku.S."/>
        </authorList>
    </citation>
    <scope>NUCLEOTIDE SEQUENCE [LARGE SCALE GENOMIC DNA]</scope>
</reference>
<keyword evidence="5" id="KW-0967">Endosome</keyword>
<dbReference type="GO" id="GO:0005770">
    <property type="term" value="C:late endosome"/>
    <property type="evidence" value="ECO:0007669"/>
    <property type="project" value="UniProtKB-SubCell"/>
</dbReference>
<feature type="domain" description="Ankyrin repeat" evidence="10">
    <location>
        <begin position="156"/>
        <end position="475"/>
    </location>
</feature>
<evidence type="ECO:0000256" key="6">
    <source>
        <dbReference type="ARBA" id="ARBA00023136"/>
    </source>
</evidence>
<comment type="subcellular location">
    <subcellularLocation>
        <location evidence="1">Cell membrane</location>
    </subcellularLocation>
    <subcellularLocation>
        <location evidence="2">Late endosome</location>
    </subcellularLocation>
</comment>
<dbReference type="InterPro" id="IPR003903">
    <property type="entry name" value="UIM_dom"/>
</dbReference>
<gene>
    <name evidence="11" type="ORF">chiPu_0004549</name>
</gene>
<feature type="coiled-coil region" evidence="9">
    <location>
        <begin position="557"/>
        <end position="591"/>
    </location>
</feature>
<dbReference type="Gene3D" id="1.25.40.20">
    <property type="entry name" value="Ankyrin repeat-containing domain"/>
    <property type="match status" value="1"/>
</dbReference>
<evidence type="ECO:0000256" key="8">
    <source>
        <dbReference type="PROSITE-ProRule" id="PRU00023"/>
    </source>
</evidence>
<name>A0A401S6W0_CHIPU</name>
<evidence type="ECO:0000256" key="2">
    <source>
        <dbReference type="ARBA" id="ARBA00004603"/>
    </source>
</evidence>
<dbReference type="EMBL" id="BEZZ01000112">
    <property type="protein sequence ID" value="GCC26135.1"/>
    <property type="molecule type" value="Genomic_DNA"/>
</dbReference>
<keyword evidence="6" id="KW-0472">Membrane</keyword>
<evidence type="ECO:0000256" key="7">
    <source>
        <dbReference type="ARBA" id="ARBA00024956"/>
    </source>
</evidence>
<evidence type="ECO:0000256" key="1">
    <source>
        <dbReference type="ARBA" id="ARBA00004236"/>
    </source>
</evidence>
<organism evidence="11 12">
    <name type="scientific">Chiloscyllium punctatum</name>
    <name type="common">Brownbanded bambooshark</name>
    <name type="synonym">Hemiscyllium punctatum</name>
    <dbReference type="NCBI Taxonomy" id="137246"/>
    <lineage>
        <taxon>Eukaryota</taxon>
        <taxon>Metazoa</taxon>
        <taxon>Chordata</taxon>
        <taxon>Craniata</taxon>
        <taxon>Vertebrata</taxon>
        <taxon>Chondrichthyes</taxon>
        <taxon>Elasmobranchii</taxon>
        <taxon>Galeomorphii</taxon>
        <taxon>Galeoidea</taxon>
        <taxon>Orectolobiformes</taxon>
        <taxon>Hemiscylliidae</taxon>
        <taxon>Chiloscyllium</taxon>
    </lineage>
</organism>
<dbReference type="InterPro" id="IPR002110">
    <property type="entry name" value="Ankyrin_rpt"/>
</dbReference>
<dbReference type="GO" id="GO:0005886">
    <property type="term" value="C:plasma membrane"/>
    <property type="evidence" value="ECO:0007669"/>
    <property type="project" value="UniProtKB-SubCell"/>
</dbReference>
<feature type="repeat" description="ANK" evidence="8">
    <location>
        <begin position="40"/>
        <end position="72"/>
    </location>
</feature>
<evidence type="ECO:0000313" key="11">
    <source>
        <dbReference type="EMBL" id="GCC26135.1"/>
    </source>
</evidence>
<dbReference type="SMART" id="SM00726">
    <property type="entry name" value="UIM"/>
    <property type="match status" value="3"/>
</dbReference>
<sequence length="596" mass="68256">MCSLEELRNKYKLHLLVWHNQYRELEEELKQHDIEAVDPRGRTPLHLAVSLGHLECVNILLRNNASVDKENAKGWTVLQEAVSTGDPELLEKILQYRDYNRINSQLNGVPELLSKIQKTSDFYVEMKWEFTSWIPLVSKMCPSDVYRVWKSGANLRVDTTLLNFENMKWERGHRSYIFKGKADSAEFIEVDHDNQVVDREHFTLSQEQQGLALSSVRPTKDQVANRLTSPIVSTCLDTKNISFERNKCGFWGWRTDKTDVVQAYEAKVFTVNNVDVVTRSRTEHLTDDEKTKYKDDKNLLESLLGKVEEHISPQNGHLITETATIHNVTSIVPEEYFNPEFDLGDRDIGRPMELSVKTRKFKATLWLCEEYPLSFVEQVIPIIDLMARSSIHFAKLRDFITLQLPPGFPVKIEIPLFYVLNARITFGNVNVCSTDKALTPQAQKGSLSNLVMSTPNGGSKFKVDESVFAIPENYHIRGMGKNMVLGVEDENDQLIQFAIQQSLLDSHSGSEDVWEMPSSGTLQLEQNLNQDDERVINEGITTGSHGSHSTDAYSSYNTQLQIAMELSAKELEEQEERQREEEAMLKRILELSLQEK</sequence>
<dbReference type="AlphaFoldDB" id="A0A401S6W0"/>
<comment type="caution">
    <text evidence="11">The sequence shown here is derived from an EMBL/GenBank/DDBJ whole genome shotgun (WGS) entry which is preliminary data.</text>
</comment>
<dbReference type="PANTHER" id="PTHR12447">
    <property type="entry name" value="ANKYRIN REPEAT DOMAIN-CONTAINING PROTEIN 13"/>
    <property type="match status" value="1"/>
</dbReference>
<dbReference type="FunFam" id="1.25.40.20:FF:000057">
    <property type="entry name" value="Ankyrin repeat domain-containing protein 13B"/>
    <property type="match status" value="1"/>
</dbReference>
<keyword evidence="4" id="KW-0677">Repeat</keyword>
<evidence type="ECO:0000313" key="12">
    <source>
        <dbReference type="Proteomes" id="UP000287033"/>
    </source>
</evidence>
<dbReference type="SMART" id="SM00248">
    <property type="entry name" value="ANK"/>
    <property type="match status" value="2"/>
</dbReference>
<evidence type="ECO:0000259" key="10">
    <source>
        <dbReference type="Pfam" id="PF11904"/>
    </source>
</evidence>
<dbReference type="PROSITE" id="PS50088">
    <property type="entry name" value="ANK_REPEAT"/>
    <property type="match status" value="1"/>
</dbReference>
<protein>
    <recommendedName>
        <fullName evidence="10">Ankyrin repeat domain-containing protein</fullName>
    </recommendedName>
</protein>
<dbReference type="OrthoDB" id="1585644at2759"/>
<dbReference type="GO" id="GO:0002091">
    <property type="term" value="P:negative regulation of receptor internalization"/>
    <property type="evidence" value="ECO:0007669"/>
    <property type="project" value="UniProtKB-ARBA"/>
</dbReference>
<keyword evidence="9" id="KW-0175">Coiled coil</keyword>
<dbReference type="Proteomes" id="UP000287033">
    <property type="component" value="Unassembled WGS sequence"/>
</dbReference>
<dbReference type="SUPFAM" id="SSF48403">
    <property type="entry name" value="Ankyrin repeat"/>
    <property type="match status" value="1"/>
</dbReference>
<dbReference type="PROSITE" id="PS50297">
    <property type="entry name" value="ANK_REP_REGION"/>
    <property type="match status" value="1"/>
</dbReference>
<dbReference type="GO" id="GO:0140036">
    <property type="term" value="F:ubiquitin-modified protein reader activity"/>
    <property type="evidence" value="ECO:0007669"/>
    <property type="project" value="UniProtKB-ARBA"/>
</dbReference>
<keyword evidence="3" id="KW-1003">Cell membrane</keyword>
<dbReference type="STRING" id="137246.A0A401S6W0"/>
<keyword evidence="12" id="KW-1185">Reference proteome</keyword>
<keyword evidence="8" id="KW-0040">ANK repeat</keyword>
<comment type="function">
    <text evidence="7">Ubiquitin-binding protein that specifically recognizes and binds 'Lys-63'-linked ubiquitin. Does not bind 'Lys-48'-linked ubiquitin. Positively regulates the internalization of ligand-activated EGFR by binding to the Ub moiety of ubiquitinated EGFR at the cell membrane.</text>
</comment>
<evidence type="ECO:0000256" key="3">
    <source>
        <dbReference type="ARBA" id="ARBA00022475"/>
    </source>
</evidence>
<evidence type="ECO:0000256" key="5">
    <source>
        <dbReference type="ARBA" id="ARBA00022753"/>
    </source>
</evidence>
<dbReference type="Pfam" id="PF12796">
    <property type="entry name" value="Ank_2"/>
    <property type="match status" value="1"/>
</dbReference>
<accession>A0A401S6W0</accession>
<dbReference type="InterPro" id="IPR036770">
    <property type="entry name" value="Ankyrin_rpt-contain_sf"/>
</dbReference>